<evidence type="ECO:0000313" key="3">
    <source>
        <dbReference type="Proteomes" id="UP000316298"/>
    </source>
</evidence>
<dbReference type="OrthoDB" id="1551077at2"/>
<dbReference type="SUPFAM" id="SSF54427">
    <property type="entry name" value="NTF2-like"/>
    <property type="match status" value="1"/>
</dbReference>
<protein>
    <submittedName>
        <fullName evidence="2">SnoaL-like protein</fullName>
    </submittedName>
</protein>
<dbReference type="Pfam" id="PF14534">
    <property type="entry name" value="DUF4440"/>
    <property type="match status" value="1"/>
</dbReference>
<organism evidence="2 3">
    <name type="scientific">Kribbella jejuensis</name>
    <dbReference type="NCBI Taxonomy" id="236068"/>
    <lineage>
        <taxon>Bacteria</taxon>
        <taxon>Bacillati</taxon>
        <taxon>Actinomycetota</taxon>
        <taxon>Actinomycetes</taxon>
        <taxon>Propionibacteriales</taxon>
        <taxon>Kribbellaceae</taxon>
        <taxon>Kribbella</taxon>
    </lineage>
</organism>
<dbReference type="InterPro" id="IPR032710">
    <property type="entry name" value="NTF2-like_dom_sf"/>
</dbReference>
<sequence length="131" mass="15007">MSERTDFLQWFDDEWRPAEVALHNGDAEPRRALWSTKDPVTVFGAWKTAKTSAEADPLFDLLAKAFSDCTSSDVELLSADAIGDFAYTIGYEHSSVSWNGEPRTYTLRVTQLYRKENDTWKVFHRHGDELT</sequence>
<dbReference type="EMBL" id="VFMM01000001">
    <property type="protein sequence ID" value="TQJ17472.1"/>
    <property type="molecule type" value="Genomic_DNA"/>
</dbReference>
<evidence type="ECO:0000313" key="2">
    <source>
        <dbReference type="EMBL" id="TQJ17472.1"/>
    </source>
</evidence>
<dbReference type="Proteomes" id="UP000316298">
    <property type="component" value="Unassembled WGS sequence"/>
</dbReference>
<dbReference type="AlphaFoldDB" id="A0A542EQ44"/>
<dbReference type="Gene3D" id="3.10.450.50">
    <property type="match status" value="1"/>
</dbReference>
<evidence type="ECO:0000259" key="1">
    <source>
        <dbReference type="Pfam" id="PF14534"/>
    </source>
</evidence>
<feature type="domain" description="DUF4440" evidence="1">
    <location>
        <begin position="60"/>
        <end position="122"/>
    </location>
</feature>
<name>A0A542EQ44_9ACTN</name>
<accession>A0A542EQ44</accession>
<comment type="caution">
    <text evidence="2">The sequence shown here is derived from an EMBL/GenBank/DDBJ whole genome shotgun (WGS) entry which is preliminary data.</text>
</comment>
<reference evidence="2 3" key="1">
    <citation type="submission" date="2019-06" db="EMBL/GenBank/DDBJ databases">
        <title>Sequencing the genomes of 1000 actinobacteria strains.</title>
        <authorList>
            <person name="Klenk H.-P."/>
        </authorList>
    </citation>
    <scope>NUCLEOTIDE SEQUENCE [LARGE SCALE GENOMIC DNA]</scope>
    <source>
        <strain evidence="2 3">DSM 17305</strain>
    </source>
</reference>
<dbReference type="RefSeq" id="WP_141853930.1">
    <property type="nucleotide sequence ID" value="NZ_BAAAKA010000012.1"/>
</dbReference>
<gene>
    <name evidence="2" type="ORF">FB475_1591</name>
</gene>
<proteinExistence type="predicted"/>
<keyword evidence="3" id="KW-1185">Reference proteome</keyword>
<dbReference type="InterPro" id="IPR027843">
    <property type="entry name" value="DUF4440"/>
</dbReference>